<dbReference type="GO" id="GO:0031071">
    <property type="term" value="F:cysteine desulfurase activity"/>
    <property type="evidence" value="ECO:0007669"/>
    <property type="project" value="UniProtKB-UniRule"/>
</dbReference>
<evidence type="ECO:0000256" key="3">
    <source>
        <dbReference type="ARBA" id="ARBA00012239"/>
    </source>
</evidence>
<keyword evidence="5 8" id="KW-0663">Pyridoxal phosphate</keyword>
<dbReference type="AlphaFoldDB" id="A0A547Q2Z8"/>
<name>A0A547Q2Z8_9RHOB</name>
<dbReference type="InterPro" id="IPR015421">
    <property type="entry name" value="PyrdxlP-dep_Trfase_major"/>
</dbReference>
<dbReference type="EMBL" id="VFSV01000012">
    <property type="protein sequence ID" value="TRD20751.1"/>
    <property type="molecule type" value="Genomic_DNA"/>
</dbReference>
<dbReference type="InterPro" id="IPR010970">
    <property type="entry name" value="Cys_dSase_SufS"/>
</dbReference>
<dbReference type="InterPro" id="IPR015424">
    <property type="entry name" value="PyrdxlP-dep_Trfase"/>
</dbReference>
<dbReference type="EC" id="2.8.1.7" evidence="3 8"/>
<dbReference type="InterPro" id="IPR020578">
    <property type="entry name" value="Aminotrans_V_PyrdxlP_BS"/>
</dbReference>
<dbReference type="CDD" id="cd06453">
    <property type="entry name" value="SufS_like"/>
    <property type="match status" value="1"/>
</dbReference>
<evidence type="ECO:0000256" key="8">
    <source>
        <dbReference type="RuleBase" id="RU004506"/>
    </source>
</evidence>
<keyword evidence="11" id="KW-1185">Reference proteome</keyword>
<dbReference type="InterPro" id="IPR000192">
    <property type="entry name" value="Aminotrans_V_dom"/>
</dbReference>
<comment type="function">
    <text evidence="8">Catalyzes the removal of elemental sulfur and selenium atoms from L-cysteine, L-cystine, L-selenocysteine, and L-selenocystine to produce L-alanine.</text>
</comment>
<dbReference type="RefSeq" id="WP_142834483.1">
    <property type="nucleotide sequence ID" value="NZ_VFSV01000012.1"/>
</dbReference>
<dbReference type="PROSITE" id="PS00595">
    <property type="entry name" value="AA_TRANSFER_CLASS_5"/>
    <property type="match status" value="1"/>
</dbReference>
<sequence>MLDIDTVRRDFPILSRQVNGKPLVYLDSGASAQKPRIVLDTIQRAYAEEYSNVHRGLHTLSTISTEKYESTRGTIARFLGAASEDNIVMNTGTTEGINLVAYGWAMPRMQAGDEIVLSVMEHHANIVPWHFLRERQGVKLVWVEPDPDGSLLGDKVLEAVTDRTRLIAITHMSNVLGTVVDVAAISRAAREREVPVLVDGSQAAVHLPVNVEEIGCDFYAITGHKLYGPSGSGGIYIRPERMAEMRPFMGGGDMIREVHRDRVEYNDAPMRFEAGTPGIVQQIGLGAALDYMMGLGMEAIAAHERDLTAYATERLSGLNWLNVQGNAPGKGGIFSFTIEGQAHAHDISTVLDKKGIAVRAGQHCAGPLMDHLGLSATCRASFALYNNRADVDALVDGLELCHDLFS</sequence>
<evidence type="ECO:0000313" key="11">
    <source>
        <dbReference type="Proteomes" id="UP000318590"/>
    </source>
</evidence>
<proteinExistence type="inferred from homology"/>
<reference evidence="10 11" key="1">
    <citation type="submission" date="2019-06" db="EMBL/GenBank/DDBJ databases">
        <title>Paenimaribius caenipelagi gen. nov., sp. nov., isolated from a tidal flat.</title>
        <authorList>
            <person name="Yoon J.-H."/>
        </authorList>
    </citation>
    <scope>NUCLEOTIDE SEQUENCE [LARGE SCALE GENOMIC DNA]</scope>
    <source>
        <strain evidence="10 11">JBTF-M29</strain>
    </source>
</reference>
<dbReference type="Proteomes" id="UP000318590">
    <property type="component" value="Unassembled WGS sequence"/>
</dbReference>
<evidence type="ECO:0000256" key="5">
    <source>
        <dbReference type="ARBA" id="ARBA00022898"/>
    </source>
</evidence>
<comment type="similarity">
    <text evidence="2 8">Belongs to the class-V pyridoxal-phosphate-dependent aminotransferase family. Csd subfamily.</text>
</comment>
<protein>
    <recommendedName>
        <fullName evidence="3 8">Cysteine desulfurase</fullName>
        <ecNumber evidence="3 8">2.8.1.7</ecNumber>
    </recommendedName>
</protein>
<feature type="domain" description="Aminotransferase class V" evidence="9">
    <location>
        <begin position="24"/>
        <end position="394"/>
    </location>
</feature>
<evidence type="ECO:0000256" key="1">
    <source>
        <dbReference type="ARBA" id="ARBA00001933"/>
    </source>
</evidence>
<comment type="cofactor">
    <cofactor evidence="1 7">
        <name>pyridoxal 5'-phosphate</name>
        <dbReference type="ChEBI" id="CHEBI:597326"/>
    </cofactor>
</comment>
<dbReference type="Gene3D" id="3.90.1150.10">
    <property type="entry name" value="Aspartate Aminotransferase, domain 1"/>
    <property type="match status" value="1"/>
</dbReference>
<evidence type="ECO:0000256" key="6">
    <source>
        <dbReference type="ARBA" id="ARBA00050776"/>
    </source>
</evidence>
<accession>A0A547Q2Z8</accession>
<dbReference type="GO" id="GO:0006534">
    <property type="term" value="P:cysteine metabolic process"/>
    <property type="evidence" value="ECO:0007669"/>
    <property type="project" value="UniProtKB-UniRule"/>
</dbReference>
<dbReference type="NCBIfam" id="TIGR01979">
    <property type="entry name" value="sufS"/>
    <property type="match status" value="1"/>
</dbReference>
<evidence type="ECO:0000259" key="9">
    <source>
        <dbReference type="Pfam" id="PF00266"/>
    </source>
</evidence>
<evidence type="ECO:0000256" key="4">
    <source>
        <dbReference type="ARBA" id="ARBA00022679"/>
    </source>
</evidence>
<comment type="catalytic activity">
    <reaction evidence="6 8">
        <text>(sulfur carrier)-H + L-cysteine = (sulfur carrier)-SH + L-alanine</text>
        <dbReference type="Rhea" id="RHEA:43892"/>
        <dbReference type="Rhea" id="RHEA-COMP:14737"/>
        <dbReference type="Rhea" id="RHEA-COMP:14739"/>
        <dbReference type="ChEBI" id="CHEBI:29917"/>
        <dbReference type="ChEBI" id="CHEBI:35235"/>
        <dbReference type="ChEBI" id="CHEBI:57972"/>
        <dbReference type="ChEBI" id="CHEBI:64428"/>
        <dbReference type="EC" id="2.8.1.7"/>
    </reaction>
</comment>
<dbReference type="Gene3D" id="3.40.640.10">
    <property type="entry name" value="Type I PLP-dependent aspartate aminotransferase-like (Major domain)"/>
    <property type="match status" value="1"/>
</dbReference>
<keyword evidence="4 8" id="KW-0808">Transferase</keyword>
<dbReference type="InterPro" id="IPR015422">
    <property type="entry name" value="PyrdxlP-dep_Trfase_small"/>
</dbReference>
<dbReference type="Pfam" id="PF00266">
    <property type="entry name" value="Aminotran_5"/>
    <property type="match status" value="1"/>
</dbReference>
<organism evidence="10 11">
    <name type="scientific">Palleronia caenipelagi</name>
    <dbReference type="NCBI Taxonomy" id="2489174"/>
    <lineage>
        <taxon>Bacteria</taxon>
        <taxon>Pseudomonadati</taxon>
        <taxon>Pseudomonadota</taxon>
        <taxon>Alphaproteobacteria</taxon>
        <taxon>Rhodobacterales</taxon>
        <taxon>Roseobacteraceae</taxon>
        <taxon>Palleronia</taxon>
    </lineage>
</organism>
<evidence type="ECO:0000256" key="7">
    <source>
        <dbReference type="RuleBase" id="RU004504"/>
    </source>
</evidence>
<dbReference type="PANTHER" id="PTHR43586:SF8">
    <property type="entry name" value="CYSTEINE DESULFURASE 1, CHLOROPLASTIC"/>
    <property type="match status" value="1"/>
</dbReference>
<evidence type="ECO:0000313" key="10">
    <source>
        <dbReference type="EMBL" id="TRD20751.1"/>
    </source>
</evidence>
<evidence type="ECO:0000256" key="2">
    <source>
        <dbReference type="ARBA" id="ARBA00010447"/>
    </source>
</evidence>
<comment type="caution">
    <text evidence="10">The sequence shown here is derived from an EMBL/GenBank/DDBJ whole genome shotgun (WGS) entry which is preliminary data.</text>
</comment>
<dbReference type="PANTHER" id="PTHR43586">
    <property type="entry name" value="CYSTEINE DESULFURASE"/>
    <property type="match status" value="1"/>
</dbReference>
<dbReference type="GO" id="GO:0030170">
    <property type="term" value="F:pyridoxal phosphate binding"/>
    <property type="evidence" value="ECO:0007669"/>
    <property type="project" value="UniProtKB-UniRule"/>
</dbReference>
<gene>
    <name evidence="10" type="ORF">FEV53_08975</name>
</gene>
<dbReference type="SUPFAM" id="SSF53383">
    <property type="entry name" value="PLP-dependent transferases"/>
    <property type="match status" value="1"/>
</dbReference>
<dbReference type="OrthoDB" id="9804366at2"/>